<accession>A0AAE3ZHI9</accession>
<dbReference type="EMBL" id="JAVDYC010000001">
    <property type="protein sequence ID" value="MDR7320028.1"/>
    <property type="molecule type" value="Genomic_DNA"/>
</dbReference>
<reference evidence="1 2" key="1">
    <citation type="submission" date="2023-07" db="EMBL/GenBank/DDBJ databases">
        <title>Sequencing the genomes of 1000 actinobacteria strains.</title>
        <authorList>
            <person name="Klenk H.-P."/>
        </authorList>
    </citation>
    <scope>NUCLEOTIDE SEQUENCE [LARGE SCALE GENOMIC DNA]</scope>
    <source>
        <strain evidence="1 2">DSM 44711</strain>
    </source>
</reference>
<proteinExistence type="predicted"/>
<evidence type="ECO:0000313" key="1">
    <source>
        <dbReference type="EMBL" id="MDR7320028.1"/>
    </source>
</evidence>
<dbReference type="RefSeq" id="WP_310408138.1">
    <property type="nucleotide sequence ID" value="NZ_JAVDYC010000001.1"/>
</dbReference>
<comment type="caution">
    <text evidence="1">The sequence shown here is derived from an EMBL/GenBank/DDBJ whole genome shotgun (WGS) entry which is preliminary data.</text>
</comment>
<name>A0AAE3ZHI9_9ACTN</name>
<keyword evidence="2" id="KW-1185">Reference proteome</keyword>
<sequence>MSSAPPADYVAFVDRRLPALRAHVAREVPAPGAPRAEVLTEVLSGLAGRWAVLRAAAVLRGRATLTDRYLDRAVHRAARGWRERQIYPVDLVVWDTSEPATRTTWSAEPAGTAEPAGITETARAVEPIGVVPPARDRRVSVALRRAAVLDSTVRPGSAALAEASIAWWHAYESRRRISRIIRLTLAVLPFLLYLTARG</sequence>
<protein>
    <submittedName>
        <fullName evidence="1">Uncharacterized protein</fullName>
    </submittedName>
</protein>
<gene>
    <name evidence="1" type="ORF">J2S44_000278</name>
</gene>
<organism evidence="1 2">
    <name type="scientific">Catenuloplanes niger</name>
    <dbReference type="NCBI Taxonomy" id="587534"/>
    <lineage>
        <taxon>Bacteria</taxon>
        <taxon>Bacillati</taxon>
        <taxon>Actinomycetota</taxon>
        <taxon>Actinomycetes</taxon>
        <taxon>Micromonosporales</taxon>
        <taxon>Micromonosporaceae</taxon>
        <taxon>Catenuloplanes</taxon>
    </lineage>
</organism>
<dbReference type="Proteomes" id="UP001183629">
    <property type="component" value="Unassembled WGS sequence"/>
</dbReference>
<dbReference type="AlphaFoldDB" id="A0AAE3ZHI9"/>
<evidence type="ECO:0000313" key="2">
    <source>
        <dbReference type="Proteomes" id="UP001183629"/>
    </source>
</evidence>